<protein>
    <recommendedName>
        <fullName evidence="1">S-adenosyl-l-methionine hydroxide adenosyltransferase N-terminal domain-containing protein</fullName>
    </recommendedName>
</protein>
<accession>X1NHF4</accession>
<dbReference type="Gene3D" id="3.40.50.10790">
    <property type="entry name" value="S-adenosyl-l-methionine hydroxide adenosyltransferase, N-terminal"/>
    <property type="match status" value="1"/>
</dbReference>
<reference evidence="2" key="1">
    <citation type="journal article" date="2014" name="Front. Microbiol.">
        <title>High frequency of phylogenetically diverse reductive dehalogenase-homologous genes in deep subseafloor sedimentary metagenomes.</title>
        <authorList>
            <person name="Kawai M."/>
            <person name="Futagami T."/>
            <person name="Toyoda A."/>
            <person name="Takaki Y."/>
            <person name="Nishi S."/>
            <person name="Hori S."/>
            <person name="Arai W."/>
            <person name="Tsubouchi T."/>
            <person name="Morono Y."/>
            <person name="Uchiyama I."/>
            <person name="Ito T."/>
            <person name="Fujiyama A."/>
            <person name="Inagaki F."/>
            <person name="Takami H."/>
        </authorList>
    </citation>
    <scope>NUCLEOTIDE SEQUENCE</scope>
    <source>
        <strain evidence="2">Expedition CK06-06</strain>
    </source>
</reference>
<dbReference type="PANTHER" id="PTHR35092">
    <property type="entry name" value="CHLORINASE MJ1651"/>
    <property type="match status" value="1"/>
</dbReference>
<comment type="caution">
    <text evidence="2">The sequence shown here is derived from an EMBL/GenBank/DDBJ whole genome shotgun (WGS) entry which is preliminary data.</text>
</comment>
<dbReference type="InterPro" id="IPR023228">
    <property type="entry name" value="SAM_OH_AdoTrfase_N_sf"/>
</dbReference>
<dbReference type="InterPro" id="IPR002747">
    <property type="entry name" value="SAM_OH_AdoTrfase"/>
</dbReference>
<evidence type="ECO:0000259" key="1">
    <source>
        <dbReference type="Pfam" id="PF01887"/>
    </source>
</evidence>
<dbReference type="EMBL" id="BARV01006981">
    <property type="protein sequence ID" value="GAI18104.1"/>
    <property type="molecule type" value="Genomic_DNA"/>
</dbReference>
<dbReference type="SUPFAM" id="SSF102522">
    <property type="entry name" value="Bacterial fluorinating enzyme, N-terminal domain"/>
    <property type="match status" value="1"/>
</dbReference>
<evidence type="ECO:0000313" key="2">
    <source>
        <dbReference type="EMBL" id="GAI18104.1"/>
    </source>
</evidence>
<sequence>MGAIITLTTDLGLTDAYVAAMKGVILGINPEAKLVDICHSIKPQNITQAAFVLSTAYKFFPQKTIHVVVVDPGVGTKRRAIILRTPSADFVAPDNGVLSYVIQESSAKGVAGNVDLQQLEPELEAVAITKAEYWRLPVSPTFHGRDIFAPVAARLSLGFPPIDFGEVITSVTMLPLLRPYQAHDG</sequence>
<dbReference type="PANTHER" id="PTHR35092:SF1">
    <property type="entry name" value="CHLORINASE MJ1651"/>
    <property type="match status" value="1"/>
</dbReference>
<proteinExistence type="predicted"/>
<dbReference type="AlphaFoldDB" id="X1NHF4"/>
<feature type="domain" description="S-adenosyl-l-methionine hydroxide adenosyltransferase N-terminal" evidence="1">
    <location>
        <begin position="5"/>
        <end position="161"/>
    </location>
</feature>
<dbReference type="InterPro" id="IPR046469">
    <property type="entry name" value="SAM_HAT_N"/>
</dbReference>
<dbReference type="Pfam" id="PF01887">
    <property type="entry name" value="SAM_HAT_N"/>
    <property type="match status" value="1"/>
</dbReference>
<name>X1NHF4_9ZZZZ</name>
<organism evidence="2">
    <name type="scientific">marine sediment metagenome</name>
    <dbReference type="NCBI Taxonomy" id="412755"/>
    <lineage>
        <taxon>unclassified sequences</taxon>
        <taxon>metagenomes</taxon>
        <taxon>ecological metagenomes</taxon>
    </lineage>
</organism>
<gene>
    <name evidence="2" type="ORF">S06H3_14278</name>
</gene>